<keyword evidence="2" id="KW-0472">Membrane</keyword>
<feature type="compositionally biased region" description="Polar residues" evidence="1">
    <location>
        <begin position="339"/>
        <end position="350"/>
    </location>
</feature>
<evidence type="ECO:0000256" key="2">
    <source>
        <dbReference type="SAM" id="Phobius"/>
    </source>
</evidence>
<reference evidence="4 5" key="1">
    <citation type="submission" date="2024-01" db="EMBL/GenBank/DDBJ databases">
        <title>The genome of the rayed Mediterranean limpet Patella caerulea (Linnaeus, 1758).</title>
        <authorList>
            <person name="Anh-Thu Weber A."/>
            <person name="Halstead-Nussloch G."/>
        </authorList>
    </citation>
    <scope>NUCLEOTIDE SEQUENCE [LARGE SCALE GENOMIC DNA]</scope>
    <source>
        <strain evidence="4">AATW-2023a</strain>
        <tissue evidence="4">Whole specimen</tissue>
    </source>
</reference>
<keyword evidence="3" id="KW-0732">Signal</keyword>
<feature type="signal peptide" evidence="3">
    <location>
        <begin position="1"/>
        <end position="20"/>
    </location>
</feature>
<sequence length="380" mass="42162">MEIHLTSFVILYICIIGCYGEYCTVSVPGYSGQHTYQIRCSSTCCGKGYDTRCCVSGDMIVGIFFACVAFVTIICTLLYCCIKHKINRASRLNSSSELSFLGAHDRFYPRHPAQPIKPPPYKQHDPPPSYTEIPEASTIRRPSQSRWTPLPPATPHRPRAPTPNSAPRYIQVSSPPPSYFQQDPIPEHTTENESPQHPVPTNNSLPVPISLVPFNRTHLPPPGSTPRYIEVSSPPPPYDAPQHTTELPSDPDLPVDGIENQQVPPHVPLETTIHPETTNTQAIGRLFQVNMPSAVNRTHVNPEQANGQRNVDIFTVESVTNTSAPRTSPEAGPSRRQSEPLQPKSTNIHNQTKRKKKGTLNRSKSVPHHSNSNVPHRNGK</sequence>
<accession>A0AAN8PR04</accession>
<protein>
    <recommendedName>
        <fullName evidence="6">Vesicular, overexpressed in cancer, prosurvival protein 1</fullName>
    </recommendedName>
</protein>
<name>A0AAN8PR04_PATCE</name>
<feature type="compositionally biased region" description="Pro residues" evidence="1">
    <location>
        <begin position="115"/>
        <end position="129"/>
    </location>
</feature>
<feature type="transmembrane region" description="Helical" evidence="2">
    <location>
        <begin position="59"/>
        <end position="82"/>
    </location>
</feature>
<comment type="caution">
    <text evidence="4">The sequence shown here is derived from an EMBL/GenBank/DDBJ whole genome shotgun (WGS) entry which is preliminary data.</text>
</comment>
<dbReference type="Proteomes" id="UP001347796">
    <property type="component" value="Unassembled WGS sequence"/>
</dbReference>
<evidence type="ECO:0000313" key="4">
    <source>
        <dbReference type="EMBL" id="KAK6176456.1"/>
    </source>
</evidence>
<evidence type="ECO:0008006" key="6">
    <source>
        <dbReference type="Google" id="ProtNLM"/>
    </source>
</evidence>
<feature type="region of interest" description="Disordered" evidence="1">
    <location>
        <begin position="320"/>
        <end position="380"/>
    </location>
</feature>
<gene>
    <name evidence="4" type="ORF">SNE40_014741</name>
</gene>
<proteinExistence type="predicted"/>
<keyword evidence="5" id="KW-1185">Reference proteome</keyword>
<feature type="region of interest" description="Disordered" evidence="1">
    <location>
        <begin position="221"/>
        <end position="244"/>
    </location>
</feature>
<feature type="compositionally biased region" description="Polar residues" evidence="1">
    <location>
        <begin position="192"/>
        <end position="205"/>
    </location>
</feature>
<keyword evidence="2" id="KW-0812">Transmembrane</keyword>
<organism evidence="4 5">
    <name type="scientific">Patella caerulea</name>
    <name type="common">Rayed Mediterranean limpet</name>
    <dbReference type="NCBI Taxonomy" id="87958"/>
    <lineage>
        <taxon>Eukaryota</taxon>
        <taxon>Metazoa</taxon>
        <taxon>Spiralia</taxon>
        <taxon>Lophotrochozoa</taxon>
        <taxon>Mollusca</taxon>
        <taxon>Gastropoda</taxon>
        <taxon>Patellogastropoda</taxon>
        <taxon>Patelloidea</taxon>
        <taxon>Patellidae</taxon>
        <taxon>Patella</taxon>
    </lineage>
</organism>
<evidence type="ECO:0000313" key="5">
    <source>
        <dbReference type="Proteomes" id="UP001347796"/>
    </source>
</evidence>
<feature type="chain" id="PRO_5043027593" description="Vesicular, overexpressed in cancer, prosurvival protein 1" evidence="3">
    <location>
        <begin position="21"/>
        <end position="380"/>
    </location>
</feature>
<feature type="compositionally biased region" description="Polar residues" evidence="1">
    <location>
        <begin position="360"/>
        <end position="380"/>
    </location>
</feature>
<dbReference type="AlphaFoldDB" id="A0AAN8PR04"/>
<evidence type="ECO:0000256" key="3">
    <source>
        <dbReference type="SAM" id="SignalP"/>
    </source>
</evidence>
<evidence type="ECO:0000256" key="1">
    <source>
        <dbReference type="SAM" id="MobiDB-lite"/>
    </source>
</evidence>
<dbReference type="EMBL" id="JAZGQO010000010">
    <property type="protein sequence ID" value="KAK6176456.1"/>
    <property type="molecule type" value="Genomic_DNA"/>
</dbReference>
<keyword evidence="2" id="KW-1133">Transmembrane helix</keyword>
<feature type="region of interest" description="Disordered" evidence="1">
    <location>
        <begin position="112"/>
        <end position="205"/>
    </location>
</feature>